<feature type="region of interest" description="Disordered" evidence="8">
    <location>
        <begin position="142"/>
        <end position="176"/>
    </location>
</feature>
<sequence>MAVRGKVHEVGNVRALLSGCAGVAIMWARVAKGMNDNDIKEHRYLLIFVVDMSFISNRQNAIRLEEKEKREKELLSQIIIEADEYKVEFHRKQLTTVETNKVTNREKEKVFVASQEKFHAEADKDYWKSIAELIPKEVPSIEKRKNPHKAQAQYASPPEAFSTGRPDANTDTSVAPKAAAAVAVSTEAVAVA</sequence>
<evidence type="ECO:0000256" key="2">
    <source>
        <dbReference type="ARBA" id="ARBA00004180"/>
    </source>
</evidence>
<name>A0AAE1X1U3_9LAMI</name>
<evidence type="ECO:0000256" key="1">
    <source>
        <dbReference type="ARBA" id="ARBA00003913"/>
    </source>
</evidence>
<dbReference type="PANTHER" id="PTHR10639">
    <property type="entry name" value="CLATHRIN LIGHT CHAIN"/>
    <property type="match status" value="1"/>
</dbReference>
<evidence type="ECO:0000256" key="5">
    <source>
        <dbReference type="ARBA" id="ARBA00023136"/>
    </source>
</evidence>
<dbReference type="AlphaFoldDB" id="A0AAE1X1U3"/>
<comment type="subcellular location">
    <subcellularLocation>
        <location evidence="2">Cytoplasmic vesicle membrane</location>
        <topology evidence="2">Peripheral membrane protein</topology>
        <orientation evidence="2">Cytoplasmic side</orientation>
    </subcellularLocation>
    <subcellularLocation>
        <location evidence="3">Membrane</location>
        <location evidence="3">Coated pit</location>
        <topology evidence="3">Peripheral membrane protein</topology>
        <orientation evidence="3">Cytoplasmic side</orientation>
    </subcellularLocation>
</comment>
<evidence type="ECO:0000256" key="7">
    <source>
        <dbReference type="ARBA" id="ARBA00023329"/>
    </source>
</evidence>
<evidence type="ECO:0000313" key="10">
    <source>
        <dbReference type="Proteomes" id="UP001289374"/>
    </source>
</evidence>
<dbReference type="PANTHER" id="PTHR10639:SF24">
    <property type="entry name" value="CLATHRIN LIGHT CHAIN 3"/>
    <property type="match status" value="1"/>
</dbReference>
<keyword evidence="10" id="KW-1185">Reference proteome</keyword>
<keyword evidence="6" id="KW-0168">Coated pit</keyword>
<dbReference type="InterPro" id="IPR000996">
    <property type="entry name" value="Clathrin_L-chain"/>
</dbReference>
<gene>
    <name evidence="9" type="ORF">Sango_0706400</name>
</gene>
<reference evidence="9" key="1">
    <citation type="submission" date="2020-06" db="EMBL/GenBank/DDBJ databases">
        <authorList>
            <person name="Li T."/>
            <person name="Hu X."/>
            <person name="Zhang T."/>
            <person name="Song X."/>
            <person name="Zhang H."/>
            <person name="Dai N."/>
            <person name="Sheng W."/>
            <person name="Hou X."/>
            <person name="Wei L."/>
        </authorList>
    </citation>
    <scope>NUCLEOTIDE SEQUENCE</scope>
    <source>
        <strain evidence="9">K16</strain>
        <tissue evidence="9">Leaf</tissue>
    </source>
</reference>
<evidence type="ECO:0000313" key="9">
    <source>
        <dbReference type="EMBL" id="KAK4403378.1"/>
    </source>
</evidence>
<dbReference type="GO" id="GO:0005198">
    <property type="term" value="F:structural molecule activity"/>
    <property type="evidence" value="ECO:0007669"/>
    <property type="project" value="InterPro"/>
</dbReference>
<evidence type="ECO:0000256" key="6">
    <source>
        <dbReference type="ARBA" id="ARBA00023176"/>
    </source>
</evidence>
<dbReference type="Proteomes" id="UP001289374">
    <property type="component" value="Unassembled WGS sequence"/>
</dbReference>
<accession>A0AAE1X1U3</accession>
<proteinExistence type="inferred from homology"/>
<organism evidence="9 10">
    <name type="scientific">Sesamum angolense</name>
    <dbReference type="NCBI Taxonomy" id="2727404"/>
    <lineage>
        <taxon>Eukaryota</taxon>
        <taxon>Viridiplantae</taxon>
        <taxon>Streptophyta</taxon>
        <taxon>Embryophyta</taxon>
        <taxon>Tracheophyta</taxon>
        <taxon>Spermatophyta</taxon>
        <taxon>Magnoliopsida</taxon>
        <taxon>eudicotyledons</taxon>
        <taxon>Gunneridae</taxon>
        <taxon>Pentapetalae</taxon>
        <taxon>asterids</taxon>
        <taxon>lamiids</taxon>
        <taxon>Lamiales</taxon>
        <taxon>Pedaliaceae</taxon>
        <taxon>Sesamum</taxon>
    </lineage>
</organism>
<dbReference type="GO" id="GO:0030130">
    <property type="term" value="C:clathrin coat of trans-Golgi network vesicle"/>
    <property type="evidence" value="ECO:0007669"/>
    <property type="project" value="InterPro"/>
</dbReference>
<evidence type="ECO:0000256" key="3">
    <source>
        <dbReference type="ARBA" id="ARBA00004277"/>
    </source>
</evidence>
<dbReference type="EMBL" id="JACGWL010000004">
    <property type="protein sequence ID" value="KAK4403378.1"/>
    <property type="molecule type" value="Genomic_DNA"/>
</dbReference>
<dbReference type="GO" id="GO:0072583">
    <property type="term" value="P:clathrin-dependent endocytosis"/>
    <property type="evidence" value="ECO:0007669"/>
    <property type="project" value="TreeGrafter"/>
</dbReference>
<dbReference type="GO" id="GO:0006886">
    <property type="term" value="P:intracellular protein transport"/>
    <property type="evidence" value="ECO:0007669"/>
    <property type="project" value="InterPro"/>
</dbReference>
<comment type="similarity">
    <text evidence="4">Belongs to the clathrin light chain family.</text>
</comment>
<protein>
    <submittedName>
        <fullName evidence="9">Clathrin light chain 2</fullName>
    </submittedName>
</protein>
<dbReference type="GO" id="GO:0030132">
    <property type="term" value="C:clathrin coat of coated pit"/>
    <property type="evidence" value="ECO:0007669"/>
    <property type="project" value="InterPro"/>
</dbReference>
<dbReference type="GO" id="GO:0032050">
    <property type="term" value="F:clathrin heavy chain binding"/>
    <property type="evidence" value="ECO:0007669"/>
    <property type="project" value="TreeGrafter"/>
</dbReference>
<keyword evidence="5" id="KW-0472">Membrane</keyword>
<reference evidence="9" key="2">
    <citation type="journal article" date="2024" name="Plant">
        <title>Genomic evolution and insights into agronomic trait innovations of Sesamum species.</title>
        <authorList>
            <person name="Miao H."/>
            <person name="Wang L."/>
            <person name="Qu L."/>
            <person name="Liu H."/>
            <person name="Sun Y."/>
            <person name="Le M."/>
            <person name="Wang Q."/>
            <person name="Wei S."/>
            <person name="Zheng Y."/>
            <person name="Lin W."/>
            <person name="Duan Y."/>
            <person name="Cao H."/>
            <person name="Xiong S."/>
            <person name="Wang X."/>
            <person name="Wei L."/>
            <person name="Li C."/>
            <person name="Ma Q."/>
            <person name="Ju M."/>
            <person name="Zhao R."/>
            <person name="Li G."/>
            <person name="Mu C."/>
            <person name="Tian Q."/>
            <person name="Mei H."/>
            <person name="Zhang T."/>
            <person name="Gao T."/>
            <person name="Zhang H."/>
        </authorList>
    </citation>
    <scope>NUCLEOTIDE SEQUENCE</scope>
    <source>
        <strain evidence="9">K16</strain>
    </source>
</reference>
<comment type="caution">
    <text evidence="9">The sequence shown here is derived from an EMBL/GenBank/DDBJ whole genome shotgun (WGS) entry which is preliminary data.</text>
</comment>
<evidence type="ECO:0000256" key="4">
    <source>
        <dbReference type="ARBA" id="ARBA00005263"/>
    </source>
</evidence>
<keyword evidence="7" id="KW-0968">Cytoplasmic vesicle</keyword>
<evidence type="ECO:0000256" key="8">
    <source>
        <dbReference type="SAM" id="MobiDB-lite"/>
    </source>
</evidence>
<comment type="function">
    <text evidence="1">Clathrin is the major protein of the polyhedral coat of coated pits and vesicles.</text>
</comment>